<accession>A0A1Y2FBK0</accession>
<feature type="compositionally biased region" description="Basic and acidic residues" evidence="1">
    <location>
        <begin position="44"/>
        <end position="58"/>
    </location>
</feature>
<feature type="compositionally biased region" description="Pro residues" evidence="1">
    <location>
        <begin position="136"/>
        <end position="154"/>
    </location>
</feature>
<feature type="compositionally biased region" description="Low complexity" evidence="1">
    <location>
        <begin position="168"/>
        <end position="190"/>
    </location>
</feature>
<feature type="region of interest" description="Disordered" evidence="1">
    <location>
        <begin position="118"/>
        <end position="211"/>
    </location>
</feature>
<dbReference type="InParanoid" id="A0A1Y2FBK0"/>
<proteinExistence type="predicted"/>
<reference evidence="2" key="1">
    <citation type="submission" date="2016-07" db="EMBL/GenBank/DDBJ databases">
        <title>Pervasive Adenine N6-methylation of Active Genes in Fungi.</title>
        <authorList>
            <consortium name="DOE Joint Genome Institute"/>
            <person name="Mondo S.J."/>
            <person name="Dannebaum R.O."/>
            <person name="Kuo R.C."/>
            <person name="Labutti K."/>
            <person name="Haridas S."/>
            <person name="Kuo A."/>
            <person name="Salamov A."/>
            <person name="Ahrendt S.R."/>
            <person name="Lipzen A."/>
            <person name="Sullivan W."/>
            <person name="Andreopoulos W.B."/>
            <person name="Clum A."/>
            <person name="Lindquist E."/>
            <person name="Daum C."/>
            <person name="Ramamoorthy G.K."/>
            <person name="Gryganskyi A."/>
            <person name="Culley D."/>
            <person name="Magnuson J.K."/>
            <person name="James T.Y."/>
            <person name="O'Malley M.A."/>
            <person name="Stajich J.E."/>
            <person name="Spatafora J.W."/>
            <person name="Visel A."/>
            <person name="Grigoriev I.V."/>
        </authorList>
    </citation>
    <scope>NUCLEOTIDE SEQUENCE [LARGE SCALE GENOMIC DNA]</scope>
    <source>
        <strain evidence="2">62-1032</strain>
    </source>
</reference>
<protein>
    <submittedName>
        <fullName evidence="2">Uncharacterized protein</fullName>
    </submittedName>
</protein>
<evidence type="ECO:0000256" key="1">
    <source>
        <dbReference type="SAM" id="MobiDB-lite"/>
    </source>
</evidence>
<gene>
    <name evidence="2" type="ORF">BCR35DRAFT_87350</name>
</gene>
<dbReference type="EMBL" id="MCGR01000023">
    <property type="protein sequence ID" value="ORY81261.1"/>
    <property type="molecule type" value="Genomic_DNA"/>
</dbReference>
<dbReference type="Proteomes" id="UP000193467">
    <property type="component" value="Unassembled WGS sequence"/>
</dbReference>
<keyword evidence="3" id="KW-1185">Reference proteome</keyword>
<comment type="caution">
    <text evidence="2">The sequence shown here is derived from an EMBL/GenBank/DDBJ whole genome shotgun (WGS) entry which is preliminary data.</text>
</comment>
<evidence type="ECO:0000313" key="3">
    <source>
        <dbReference type="Proteomes" id="UP000193467"/>
    </source>
</evidence>
<evidence type="ECO:0000313" key="2">
    <source>
        <dbReference type="EMBL" id="ORY81261.1"/>
    </source>
</evidence>
<sequence>MEMARRATKRWMRMIRIVMVRSLILFGRSFIVVSGRRGRGARGGGERPTMERTSEAEGERFGCRVMNRRRSTKSRAADIFSCPLPLSRSLLSPSSAALLSHSSHHTLTLTLYPSLHPRRDLDLPSRPPLSSTPSPSLSPPPLSSPLPHFSPPSHPCHLLGNNQKQRRTTTATTTPMARTRNLISRGMARAGEGGGGTKRERWRAMMRRGGS</sequence>
<name>A0A1Y2FBK0_9BASI</name>
<organism evidence="2 3">
    <name type="scientific">Leucosporidium creatinivorum</name>
    <dbReference type="NCBI Taxonomy" id="106004"/>
    <lineage>
        <taxon>Eukaryota</taxon>
        <taxon>Fungi</taxon>
        <taxon>Dikarya</taxon>
        <taxon>Basidiomycota</taxon>
        <taxon>Pucciniomycotina</taxon>
        <taxon>Microbotryomycetes</taxon>
        <taxon>Leucosporidiales</taxon>
        <taxon>Leucosporidium</taxon>
    </lineage>
</organism>
<dbReference type="AlphaFoldDB" id="A0A1Y2FBK0"/>
<feature type="region of interest" description="Disordered" evidence="1">
    <location>
        <begin position="37"/>
        <end position="58"/>
    </location>
</feature>